<evidence type="ECO:0000259" key="2">
    <source>
        <dbReference type="SMART" id="SM00899"/>
    </source>
</evidence>
<dbReference type="Pfam" id="PF04023">
    <property type="entry name" value="FeoA"/>
    <property type="match status" value="1"/>
</dbReference>
<feature type="domain" description="Ferrous iron transporter FeoA-like" evidence="2">
    <location>
        <begin position="4"/>
        <end position="77"/>
    </location>
</feature>
<accession>A0A9D1Q4N7</accession>
<dbReference type="SMART" id="SM00899">
    <property type="entry name" value="FeoA"/>
    <property type="match status" value="1"/>
</dbReference>
<dbReference type="Proteomes" id="UP000823934">
    <property type="component" value="Unassembled WGS sequence"/>
</dbReference>
<dbReference type="PANTHER" id="PTHR42954:SF2">
    <property type="entry name" value="FE(2+) TRANSPORT PROTEIN A"/>
    <property type="match status" value="1"/>
</dbReference>
<evidence type="ECO:0000313" key="4">
    <source>
        <dbReference type="Proteomes" id="UP000823934"/>
    </source>
</evidence>
<dbReference type="InterPro" id="IPR007167">
    <property type="entry name" value="Fe-transptr_FeoA-like"/>
</dbReference>
<evidence type="ECO:0000313" key="3">
    <source>
        <dbReference type="EMBL" id="HIW06084.1"/>
    </source>
</evidence>
<sequence length="84" mass="9266">MRTITLDQLSLNDTALITKLHTTDASYRNKLLAMGITPGCKVTIIRKAPLGDPIQITIRGFQLCLRKSEAAGIQVDIYGADHER</sequence>
<dbReference type="Gene3D" id="2.30.30.90">
    <property type="match status" value="1"/>
</dbReference>
<dbReference type="InterPro" id="IPR052713">
    <property type="entry name" value="FeoA"/>
</dbReference>
<dbReference type="AlphaFoldDB" id="A0A9D1Q4N7"/>
<reference evidence="3" key="1">
    <citation type="journal article" date="2021" name="PeerJ">
        <title>Extensive microbial diversity within the chicken gut microbiome revealed by metagenomics and culture.</title>
        <authorList>
            <person name="Gilroy R."/>
            <person name="Ravi A."/>
            <person name="Getino M."/>
            <person name="Pursley I."/>
            <person name="Horton D.L."/>
            <person name="Alikhan N.F."/>
            <person name="Baker D."/>
            <person name="Gharbi K."/>
            <person name="Hall N."/>
            <person name="Watson M."/>
            <person name="Adriaenssens E.M."/>
            <person name="Foster-Nyarko E."/>
            <person name="Jarju S."/>
            <person name="Secka A."/>
            <person name="Antonio M."/>
            <person name="Oren A."/>
            <person name="Chaudhuri R.R."/>
            <person name="La Ragione R."/>
            <person name="Hildebrand F."/>
            <person name="Pallen M.J."/>
        </authorList>
    </citation>
    <scope>NUCLEOTIDE SEQUENCE</scope>
    <source>
        <strain evidence="3">CHK160-9182</strain>
    </source>
</reference>
<dbReference type="GO" id="GO:0046914">
    <property type="term" value="F:transition metal ion binding"/>
    <property type="evidence" value="ECO:0007669"/>
    <property type="project" value="InterPro"/>
</dbReference>
<dbReference type="InterPro" id="IPR038157">
    <property type="entry name" value="FeoA_core_dom"/>
</dbReference>
<dbReference type="EMBL" id="DXHP01000047">
    <property type="protein sequence ID" value="HIW06084.1"/>
    <property type="molecule type" value="Genomic_DNA"/>
</dbReference>
<gene>
    <name evidence="3" type="ORF">H9889_01990</name>
</gene>
<dbReference type="PANTHER" id="PTHR42954">
    <property type="entry name" value="FE(2+) TRANSPORT PROTEIN A"/>
    <property type="match status" value="1"/>
</dbReference>
<comment type="caution">
    <text evidence="3">The sequence shown here is derived from an EMBL/GenBank/DDBJ whole genome shotgun (WGS) entry which is preliminary data.</text>
</comment>
<organism evidence="3 4">
    <name type="scientific">Candidatus Ignatzschineria merdigallinarum</name>
    <dbReference type="NCBI Taxonomy" id="2838621"/>
    <lineage>
        <taxon>Bacteria</taxon>
        <taxon>Pseudomonadati</taxon>
        <taxon>Pseudomonadota</taxon>
        <taxon>Gammaproteobacteria</taxon>
        <taxon>Cardiobacteriales</taxon>
        <taxon>Ignatzschineriaceae</taxon>
        <taxon>Ignatzschineria</taxon>
    </lineage>
</organism>
<dbReference type="InterPro" id="IPR008988">
    <property type="entry name" value="Transcriptional_repressor_C"/>
</dbReference>
<evidence type="ECO:0000256" key="1">
    <source>
        <dbReference type="ARBA" id="ARBA00023004"/>
    </source>
</evidence>
<proteinExistence type="predicted"/>
<dbReference type="SUPFAM" id="SSF50037">
    <property type="entry name" value="C-terminal domain of transcriptional repressors"/>
    <property type="match status" value="1"/>
</dbReference>
<protein>
    <submittedName>
        <fullName evidence="3">Ferrous iron transport protein A</fullName>
    </submittedName>
</protein>
<reference evidence="3" key="2">
    <citation type="submission" date="2021-04" db="EMBL/GenBank/DDBJ databases">
        <authorList>
            <person name="Gilroy R."/>
        </authorList>
    </citation>
    <scope>NUCLEOTIDE SEQUENCE</scope>
    <source>
        <strain evidence="3">CHK160-9182</strain>
    </source>
</reference>
<name>A0A9D1Q4N7_9GAMM</name>
<keyword evidence="1" id="KW-0408">Iron</keyword>